<dbReference type="InterPro" id="IPR050476">
    <property type="entry name" value="Insect_CytP450_Detox"/>
</dbReference>
<dbReference type="Pfam" id="PF00067">
    <property type="entry name" value="p450"/>
    <property type="match status" value="1"/>
</dbReference>
<keyword evidence="13" id="KW-0812">Transmembrane</keyword>
<evidence type="ECO:0000256" key="5">
    <source>
        <dbReference type="ARBA" id="ARBA00022617"/>
    </source>
</evidence>
<keyword evidence="5" id="KW-0349">Heme</keyword>
<evidence type="ECO:0000256" key="13">
    <source>
        <dbReference type="SAM" id="Phobius"/>
    </source>
</evidence>
<evidence type="ECO:0000256" key="12">
    <source>
        <dbReference type="ARBA" id="ARBA00023136"/>
    </source>
</evidence>
<dbReference type="EMBL" id="GFXV01001319">
    <property type="protein sequence ID" value="MBW13124.1"/>
    <property type="molecule type" value="Transcribed_RNA"/>
</dbReference>
<comment type="similarity">
    <text evidence="4">Belongs to the cytochrome P450 family.</text>
</comment>
<gene>
    <name evidence="14" type="primary">CYP6K1_3</name>
</gene>
<name>A0A2H8TGB3_9HEMI</name>
<keyword evidence="6" id="KW-0479">Metal-binding</keyword>
<dbReference type="PANTHER" id="PTHR24292">
    <property type="entry name" value="CYTOCHROME P450"/>
    <property type="match status" value="1"/>
</dbReference>
<proteinExistence type="inferred from homology"/>
<accession>A0A2H8TGB3</accession>
<feature type="transmembrane region" description="Helical" evidence="13">
    <location>
        <begin position="6"/>
        <end position="25"/>
    </location>
</feature>
<comment type="cofactor">
    <cofactor evidence="1">
        <name>heme</name>
        <dbReference type="ChEBI" id="CHEBI:30413"/>
    </cofactor>
</comment>
<keyword evidence="11" id="KW-0503">Monooxygenase</keyword>
<reference evidence="14" key="1">
    <citation type="submission" date="2017-10" db="EMBL/GenBank/DDBJ databases">
        <title>Transcriptome Assembly of Sugarcane Aphid Adults.</title>
        <authorList>
            <person name="Scully E.D."/>
            <person name="Palmer N.A."/>
            <person name="Geib S.M."/>
            <person name="Sarath G."/>
            <person name="Sattler S.E."/>
        </authorList>
    </citation>
    <scope>NUCLEOTIDE SEQUENCE</scope>
    <source>
        <tissue evidence="14">Whole body</tissue>
    </source>
</reference>
<keyword evidence="9" id="KW-0560">Oxidoreductase</keyword>
<dbReference type="InterPro" id="IPR002402">
    <property type="entry name" value="Cyt_P450_E_grp-II"/>
</dbReference>
<dbReference type="PANTHER" id="PTHR24292:SF54">
    <property type="entry name" value="CYP9F3-RELATED"/>
    <property type="match status" value="1"/>
</dbReference>
<feature type="transmembrane region" description="Helical" evidence="13">
    <location>
        <begin position="226"/>
        <end position="247"/>
    </location>
</feature>
<evidence type="ECO:0000256" key="11">
    <source>
        <dbReference type="ARBA" id="ARBA00023033"/>
    </source>
</evidence>
<evidence type="ECO:0000256" key="1">
    <source>
        <dbReference type="ARBA" id="ARBA00001971"/>
    </source>
</evidence>
<comment type="subcellular location">
    <subcellularLocation>
        <location evidence="3">Endoplasmic reticulum membrane</location>
        <topology evidence="3">Peripheral membrane protein</topology>
    </subcellularLocation>
    <subcellularLocation>
        <location evidence="2">Microsome membrane</location>
        <topology evidence="2">Peripheral membrane protein</topology>
    </subcellularLocation>
</comment>
<keyword evidence="7" id="KW-0256">Endoplasmic reticulum</keyword>
<evidence type="ECO:0000256" key="9">
    <source>
        <dbReference type="ARBA" id="ARBA00023002"/>
    </source>
</evidence>
<evidence type="ECO:0000256" key="2">
    <source>
        <dbReference type="ARBA" id="ARBA00004174"/>
    </source>
</evidence>
<dbReference type="AlphaFoldDB" id="A0A2H8TGB3"/>
<dbReference type="GO" id="GO:0004497">
    <property type="term" value="F:monooxygenase activity"/>
    <property type="evidence" value="ECO:0007669"/>
    <property type="project" value="UniProtKB-KW"/>
</dbReference>
<dbReference type="InterPro" id="IPR001128">
    <property type="entry name" value="Cyt_P450"/>
</dbReference>
<organism evidence="14">
    <name type="scientific">Melanaphis sacchari</name>
    <dbReference type="NCBI Taxonomy" id="742174"/>
    <lineage>
        <taxon>Eukaryota</taxon>
        <taxon>Metazoa</taxon>
        <taxon>Ecdysozoa</taxon>
        <taxon>Arthropoda</taxon>
        <taxon>Hexapoda</taxon>
        <taxon>Insecta</taxon>
        <taxon>Pterygota</taxon>
        <taxon>Neoptera</taxon>
        <taxon>Paraneoptera</taxon>
        <taxon>Hemiptera</taxon>
        <taxon>Sternorrhyncha</taxon>
        <taxon>Aphidomorpha</taxon>
        <taxon>Aphidoidea</taxon>
        <taxon>Aphididae</taxon>
        <taxon>Aphidini</taxon>
        <taxon>Melanaphis</taxon>
    </lineage>
</organism>
<evidence type="ECO:0000256" key="4">
    <source>
        <dbReference type="ARBA" id="ARBA00010617"/>
    </source>
</evidence>
<evidence type="ECO:0000313" key="14">
    <source>
        <dbReference type="EMBL" id="MBW13124.1"/>
    </source>
</evidence>
<evidence type="ECO:0000256" key="7">
    <source>
        <dbReference type="ARBA" id="ARBA00022824"/>
    </source>
</evidence>
<dbReference type="GO" id="GO:0005789">
    <property type="term" value="C:endoplasmic reticulum membrane"/>
    <property type="evidence" value="ECO:0007669"/>
    <property type="project" value="UniProtKB-SubCell"/>
</dbReference>
<protein>
    <submittedName>
        <fullName evidence="14">Cytochrome P450 6k1</fullName>
    </submittedName>
</protein>
<dbReference type="GO" id="GO:0020037">
    <property type="term" value="F:heme binding"/>
    <property type="evidence" value="ECO:0007669"/>
    <property type="project" value="InterPro"/>
</dbReference>
<sequence length="282" mass="32995">MFSETMFVYAASAIVVLFTAVYLYYRNIYSFWKKMGVYHLEPTFFFGNAKDRVLFKKSFHEFHRDLYFKFKGHRYAGYYLGRRASLVILDPEIIKCIMIKDFNHFTDRQTMKFRTSEYITEMLINLKGSKWKRMRGQLTPAFTSGKLRTMEHLVDICCNNMSEFLNENIKSEHGYELEMKDFFGKFTLDVIATCAFGVESNSLKDENGGFASRVSKFASLSIIKRLSLYIVLLFMPGIARFVPLSFFNMEVIQFLANVIKEAKKMQTIHRTKAERFLAVITG</sequence>
<dbReference type="InterPro" id="IPR036396">
    <property type="entry name" value="Cyt_P450_sf"/>
</dbReference>
<dbReference type="OrthoDB" id="2789670at2759"/>
<keyword evidence="8" id="KW-0492">Microsome</keyword>
<dbReference type="Gene3D" id="1.10.630.10">
    <property type="entry name" value="Cytochrome P450"/>
    <property type="match status" value="1"/>
</dbReference>
<dbReference type="GO" id="GO:0016705">
    <property type="term" value="F:oxidoreductase activity, acting on paired donors, with incorporation or reduction of molecular oxygen"/>
    <property type="evidence" value="ECO:0007669"/>
    <property type="project" value="InterPro"/>
</dbReference>
<evidence type="ECO:0000256" key="10">
    <source>
        <dbReference type="ARBA" id="ARBA00023004"/>
    </source>
</evidence>
<keyword evidence="10" id="KW-0408">Iron</keyword>
<dbReference type="SUPFAM" id="SSF48264">
    <property type="entry name" value="Cytochrome P450"/>
    <property type="match status" value="1"/>
</dbReference>
<dbReference type="GO" id="GO:0005506">
    <property type="term" value="F:iron ion binding"/>
    <property type="evidence" value="ECO:0007669"/>
    <property type="project" value="InterPro"/>
</dbReference>
<evidence type="ECO:0000256" key="3">
    <source>
        <dbReference type="ARBA" id="ARBA00004406"/>
    </source>
</evidence>
<dbReference type="PRINTS" id="PR00464">
    <property type="entry name" value="EP450II"/>
</dbReference>
<keyword evidence="12 13" id="KW-0472">Membrane</keyword>
<evidence type="ECO:0000256" key="8">
    <source>
        <dbReference type="ARBA" id="ARBA00022848"/>
    </source>
</evidence>
<keyword evidence="13" id="KW-1133">Transmembrane helix</keyword>
<evidence type="ECO:0000256" key="6">
    <source>
        <dbReference type="ARBA" id="ARBA00022723"/>
    </source>
</evidence>